<evidence type="ECO:0000313" key="3">
    <source>
        <dbReference type="Proteomes" id="UP000525923"/>
    </source>
</evidence>
<name>A0A7W8FSH9_9BACL</name>
<protein>
    <submittedName>
        <fullName evidence="2">Uncharacterized protein</fullName>
    </submittedName>
</protein>
<reference evidence="2 3" key="1">
    <citation type="submission" date="2020-08" db="EMBL/GenBank/DDBJ databases">
        <title>Genomic Encyclopedia of Type Strains, Phase IV (KMG-IV): sequencing the most valuable type-strain genomes for metagenomic binning, comparative biology and taxonomic classification.</title>
        <authorList>
            <person name="Goeker M."/>
        </authorList>
    </citation>
    <scope>NUCLEOTIDE SEQUENCE [LARGE SCALE GENOMIC DNA]</scope>
    <source>
        <strain evidence="2 3">DSM 15895</strain>
    </source>
</reference>
<feature type="transmembrane region" description="Helical" evidence="1">
    <location>
        <begin position="24"/>
        <end position="41"/>
    </location>
</feature>
<keyword evidence="1" id="KW-1133">Transmembrane helix</keyword>
<accession>A0A7W8FSH9</accession>
<gene>
    <name evidence="2" type="ORF">HNQ44_001402</name>
</gene>
<keyword evidence="1" id="KW-0812">Transmembrane</keyword>
<sequence>MLAVFLTIINYFIWMRQKHDSKRYFSFHSLVMRAGLAFYVVTPLFRVIYPSISFWILLAGVLVYALFIFSKYDAIGGAIINPRKKGFKLVIFAFFSILLLAGSSVWAFTLESDAPPVNGLAVFFFLMRIFFLTLAPAMLLTPERAEELAQAAE</sequence>
<dbReference type="Proteomes" id="UP000525923">
    <property type="component" value="Unassembled WGS sequence"/>
</dbReference>
<comment type="caution">
    <text evidence="2">The sequence shown here is derived from an EMBL/GenBank/DDBJ whole genome shotgun (WGS) entry which is preliminary data.</text>
</comment>
<organism evidence="2 3">
    <name type="scientific">Planococcus koreensis</name>
    <dbReference type="NCBI Taxonomy" id="112331"/>
    <lineage>
        <taxon>Bacteria</taxon>
        <taxon>Bacillati</taxon>
        <taxon>Bacillota</taxon>
        <taxon>Bacilli</taxon>
        <taxon>Bacillales</taxon>
        <taxon>Caryophanaceae</taxon>
        <taxon>Planococcus</taxon>
    </lineage>
</organism>
<evidence type="ECO:0000313" key="2">
    <source>
        <dbReference type="EMBL" id="MBB5179978.1"/>
    </source>
</evidence>
<dbReference type="EMBL" id="JACHHE010000003">
    <property type="protein sequence ID" value="MBB5179978.1"/>
    <property type="molecule type" value="Genomic_DNA"/>
</dbReference>
<keyword evidence="3" id="KW-1185">Reference proteome</keyword>
<proteinExistence type="predicted"/>
<dbReference type="RefSeq" id="WP_241666184.1">
    <property type="nucleotide sequence ID" value="NZ_JACHHE010000003.1"/>
</dbReference>
<feature type="transmembrane region" description="Helical" evidence="1">
    <location>
        <begin position="89"/>
        <end position="108"/>
    </location>
</feature>
<feature type="transmembrane region" description="Helical" evidence="1">
    <location>
        <begin position="47"/>
        <end position="69"/>
    </location>
</feature>
<keyword evidence="1" id="KW-0472">Membrane</keyword>
<feature type="transmembrane region" description="Helical" evidence="1">
    <location>
        <begin position="120"/>
        <end position="140"/>
    </location>
</feature>
<evidence type="ECO:0000256" key="1">
    <source>
        <dbReference type="SAM" id="Phobius"/>
    </source>
</evidence>
<dbReference type="AlphaFoldDB" id="A0A7W8FSH9"/>